<dbReference type="Gene3D" id="2.30.30.380">
    <property type="entry name" value="Zn-finger domain of Sec23/24"/>
    <property type="match status" value="1"/>
</dbReference>
<evidence type="ECO:0000256" key="3">
    <source>
        <dbReference type="ARBA" id="ARBA00023157"/>
    </source>
</evidence>
<dbReference type="RefSeq" id="WP_129348627.1">
    <property type="nucleotide sequence ID" value="NZ_CP026538.1"/>
</dbReference>
<dbReference type="InterPro" id="IPR049299">
    <property type="entry name" value="Thio2_N"/>
</dbReference>
<keyword evidence="4" id="KW-0676">Redox-active center</keyword>
<keyword evidence="2" id="KW-0249">Electron transport</keyword>
<evidence type="ECO:0000313" key="6">
    <source>
        <dbReference type="EMBL" id="QAZ65883.1"/>
    </source>
</evidence>
<dbReference type="CDD" id="cd02947">
    <property type="entry name" value="TRX_family"/>
    <property type="match status" value="1"/>
</dbReference>
<dbReference type="PANTHER" id="PTHR45663:SF11">
    <property type="entry name" value="GEO12009P1"/>
    <property type="match status" value="1"/>
</dbReference>
<dbReference type="KEGG" id="dcb:C3Y92_00960"/>
<dbReference type="InterPro" id="IPR017937">
    <property type="entry name" value="Thioredoxin_CS"/>
</dbReference>
<evidence type="ECO:0000313" key="7">
    <source>
        <dbReference type="Proteomes" id="UP000293296"/>
    </source>
</evidence>
<protein>
    <submittedName>
        <fullName evidence="6">Thioredoxin TrxC</fullName>
    </submittedName>
</protein>
<accession>A0A4P6HFQ5</accession>
<dbReference type="EMBL" id="CP026538">
    <property type="protein sequence ID" value="QAZ65883.1"/>
    <property type="molecule type" value="Genomic_DNA"/>
</dbReference>
<dbReference type="Proteomes" id="UP000293296">
    <property type="component" value="Chromosome"/>
</dbReference>
<dbReference type="NCBIfam" id="NF008229">
    <property type="entry name" value="PRK10996.1"/>
    <property type="match status" value="1"/>
</dbReference>
<dbReference type="AlphaFoldDB" id="A0A4P6HFQ5"/>
<dbReference type="PRINTS" id="PR00421">
    <property type="entry name" value="THIOREDOXIN"/>
</dbReference>
<sequence>MSEADAIHAVCPACRAVNRVQTGRLDSGPVCGKCRAPILSPHPVTLTSANFDVFLAKSDLPVVVDFWAPWCGPCRGMAPAFDQAAAMLHPRVILAKCDTEAETAIASRMRIQGVPTLALFQGGREKARISGARSAADIVSWVRHNA</sequence>
<dbReference type="PROSITE" id="PS00194">
    <property type="entry name" value="THIOREDOXIN_1"/>
    <property type="match status" value="1"/>
</dbReference>
<dbReference type="Pfam" id="PF00085">
    <property type="entry name" value="Thioredoxin"/>
    <property type="match status" value="1"/>
</dbReference>
<dbReference type="PROSITE" id="PS51352">
    <property type="entry name" value="THIOREDOXIN_2"/>
    <property type="match status" value="1"/>
</dbReference>
<evidence type="ECO:0000256" key="4">
    <source>
        <dbReference type="ARBA" id="ARBA00023284"/>
    </source>
</evidence>
<dbReference type="GO" id="GO:0015035">
    <property type="term" value="F:protein-disulfide reductase activity"/>
    <property type="evidence" value="ECO:0007669"/>
    <property type="project" value="TreeGrafter"/>
</dbReference>
<dbReference type="GO" id="GO:0045454">
    <property type="term" value="P:cell redox homeostasis"/>
    <property type="evidence" value="ECO:0007669"/>
    <property type="project" value="TreeGrafter"/>
</dbReference>
<dbReference type="Pfam" id="PF21352">
    <property type="entry name" value="Zn_ribbon_Thio2"/>
    <property type="match status" value="1"/>
</dbReference>
<keyword evidence="1" id="KW-0813">Transport</keyword>
<organism evidence="6 7">
    <name type="scientific">Solidesulfovibrio carbinolicus</name>
    <dbReference type="NCBI Taxonomy" id="296842"/>
    <lineage>
        <taxon>Bacteria</taxon>
        <taxon>Pseudomonadati</taxon>
        <taxon>Thermodesulfobacteriota</taxon>
        <taxon>Desulfovibrionia</taxon>
        <taxon>Desulfovibrionales</taxon>
        <taxon>Desulfovibrionaceae</taxon>
        <taxon>Solidesulfovibrio</taxon>
    </lineage>
</organism>
<evidence type="ECO:0000256" key="1">
    <source>
        <dbReference type="ARBA" id="ARBA00022448"/>
    </source>
</evidence>
<keyword evidence="3" id="KW-1015">Disulfide bond</keyword>
<dbReference type="Gene3D" id="3.40.30.10">
    <property type="entry name" value="Glutaredoxin"/>
    <property type="match status" value="1"/>
</dbReference>
<proteinExistence type="predicted"/>
<dbReference type="GO" id="GO:0005829">
    <property type="term" value="C:cytosol"/>
    <property type="evidence" value="ECO:0007669"/>
    <property type="project" value="TreeGrafter"/>
</dbReference>
<gene>
    <name evidence="6" type="ORF">C3Y92_00960</name>
</gene>
<evidence type="ECO:0000259" key="5">
    <source>
        <dbReference type="PROSITE" id="PS51352"/>
    </source>
</evidence>
<reference evidence="6 7" key="1">
    <citation type="submission" date="2018-02" db="EMBL/GenBank/DDBJ databases">
        <title>Genome sequence of Desulfovibrio carbinolicus DSM 3852.</title>
        <authorList>
            <person name="Wilbanks E."/>
            <person name="Skennerton C.T."/>
            <person name="Orphan V.J."/>
        </authorList>
    </citation>
    <scope>NUCLEOTIDE SEQUENCE [LARGE SCALE GENOMIC DNA]</scope>
    <source>
        <strain evidence="6 7">DSM 3852</strain>
    </source>
</reference>
<dbReference type="SUPFAM" id="SSF52833">
    <property type="entry name" value="Thioredoxin-like"/>
    <property type="match status" value="1"/>
</dbReference>
<dbReference type="InterPro" id="IPR036249">
    <property type="entry name" value="Thioredoxin-like_sf"/>
</dbReference>
<name>A0A4P6HFQ5_9BACT</name>
<feature type="domain" description="Thioredoxin" evidence="5">
    <location>
        <begin position="35"/>
        <end position="146"/>
    </location>
</feature>
<dbReference type="InterPro" id="IPR013766">
    <property type="entry name" value="Thioredoxin_domain"/>
</dbReference>
<dbReference type="PANTHER" id="PTHR45663">
    <property type="entry name" value="GEO12009P1"/>
    <property type="match status" value="1"/>
</dbReference>
<keyword evidence="7" id="KW-1185">Reference proteome</keyword>
<dbReference type="OrthoDB" id="9790390at2"/>
<evidence type="ECO:0000256" key="2">
    <source>
        <dbReference type="ARBA" id="ARBA00022982"/>
    </source>
</evidence>